<accession>A0ABV2W824</accession>
<dbReference type="PANTHER" id="PTHR37042:SF4">
    <property type="entry name" value="OUTER MEMBRANE PROTEIN RV1973"/>
    <property type="match status" value="1"/>
</dbReference>
<evidence type="ECO:0008006" key="6">
    <source>
        <dbReference type="Google" id="ProtNLM"/>
    </source>
</evidence>
<protein>
    <recommendedName>
        <fullName evidence="6">Mce-associated membrane protein</fullName>
    </recommendedName>
</protein>
<evidence type="ECO:0000256" key="2">
    <source>
        <dbReference type="ARBA" id="ARBA00023136"/>
    </source>
</evidence>
<keyword evidence="3" id="KW-0812">Transmembrane</keyword>
<comment type="caution">
    <text evidence="4">The sequence shown here is derived from an EMBL/GenBank/DDBJ whole genome shotgun (WGS) entry which is preliminary data.</text>
</comment>
<sequence length="171" mass="16908">MTGRPGGWGRSGAWTAVAVAVAALFCGLAGWSYAGAAGDGTRAYAAARDDALAAGRAHVARLSSVDAALPDAVRAGWLDATTGDLHTRLKGTDPRKGTGGASTRATVTDAALTALDDRAGTAGLIATVSVTTTPAGGRPGGTDRKRLEAALVRTGDGWKVTALTAVPVAGP</sequence>
<dbReference type="Proteomes" id="UP001550378">
    <property type="component" value="Unassembled WGS sequence"/>
</dbReference>
<proteinExistence type="predicted"/>
<evidence type="ECO:0000313" key="4">
    <source>
        <dbReference type="EMBL" id="MEU0709684.1"/>
    </source>
</evidence>
<evidence type="ECO:0000256" key="1">
    <source>
        <dbReference type="ARBA" id="ARBA00004370"/>
    </source>
</evidence>
<evidence type="ECO:0000313" key="5">
    <source>
        <dbReference type="Proteomes" id="UP001550378"/>
    </source>
</evidence>
<comment type="subcellular location">
    <subcellularLocation>
        <location evidence="1">Membrane</location>
    </subcellularLocation>
</comment>
<keyword evidence="3" id="KW-1133">Transmembrane helix</keyword>
<keyword evidence="2 3" id="KW-0472">Membrane</keyword>
<dbReference type="RefSeq" id="WP_359659261.1">
    <property type="nucleotide sequence ID" value="NZ_JBEXZP010000526.1"/>
</dbReference>
<reference evidence="4 5" key="1">
    <citation type="submission" date="2024-06" db="EMBL/GenBank/DDBJ databases">
        <title>The Natural Products Discovery Center: Release of the First 8490 Sequenced Strains for Exploring Actinobacteria Biosynthetic Diversity.</title>
        <authorList>
            <person name="Kalkreuter E."/>
            <person name="Kautsar S.A."/>
            <person name="Yang D."/>
            <person name="Bader C.D."/>
            <person name="Teijaro C.N."/>
            <person name="Fluegel L."/>
            <person name="Davis C.M."/>
            <person name="Simpson J.R."/>
            <person name="Lauterbach L."/>
            <person name="Steele A.D."/>
            <person name="Gui C."/>
            <person name="Meng S."/>
            <person name="Li G."/>
            <person name="Viehrig K."/>
            <person name="Ye F."/>
            <person name="Su P."/>
            <person name="Kiefer A.F."/>
            <person name="Nichols A."/>
            <person name="Cepeda A.J."/>
            <person name="Yan W."/>
            <person name="Fan B."/>
            <person name="Jiang Y."/>
            <person name="Adhikari A."/>
            <person name="Zheng C.-J."/>
            <person name="Schuster L."/>
            <person name="Cowan T.M."/>
            <person name="Smanski M.J."/>
            <person name="Chevrette M.G."/>
            <person name="De Carvalho L.P.S."/>
            <person name="Shen B."/>
        </authorList>
    </citation>
    <scope>NUCLEOTIDE SEQUENCE [LARGE SCALE GENOMIC DNA]</scope>
    <source>
        <strain evidence="4 5">NPDC006337</strain>
    </source>
</reference>
<gene>
    <name evidence="4" type="ORF">ABZ508_20210</name>
</gene>
<dbReference type="PANTHER" id="PTHR37042">
    <property type="entry name" value="OUTER MEMBRANE PROTEIN RV1973"/>
    <property type="match status" value="1"/>
</dbReference>
<feature type="transmembrane region" description="Helical" evidence="3">
    <location>
        <begin position="12"/>
        <end position="34"/>
    </location>
</feature>
<dbReference type="EMBL" id="JBEXZR010000018">
    <property type="protein sequence ID" value="MEU0709684.1"/>
    <property type="molecule type" value="Genomic_DNA"/>
</dbReference>
<name>A0ABV2W824_9ACTN</name>
<organism evidence="4 5">
    <name type="scientific">Streptomyces lavendulocolor</name>
    <dbReference type="NCBI Taxonomy" id="67316"/>
    <lineage>
        <taxon>Bacteria</taxon>
        <taxon>Bacillati</taxon>
        <taxon>Actinomycetota</taxon>
        <taxon>Actinomycetes</taxon>
        <taxon>Kitasatosporales</taxon>
        <taxon>Streptomycetaceae</taxon>
        <taxon>Streptomyces</taxon>
    </lineage>
</organism>
<keyword evidence="5" id="KW-1185">Reference proteome</keyword>
<evidence type="ECO:0000256" key="3">
    <source>
        <dbReference type="SAM" id="Phobius"/>
    </source>
</evidence>